<reference evidence="4" key="1">
    <citation type="submission" date="2015-12" db="EMBL/GenBank/DDBJ databases">
        <title>Update maize B73 reference genome by single molecule sequencing technologies.</title>
        <authorList>
            <consortium name="Maize Genome Sequencing Project"/>
            <person name="Ware D."/>
        </authorList>
    </citation>
    <scope>NUCLEOTIDE SEQUENCE</scope>
    <source>
        <tissue evidence="4">Seedling</tissue>
    </source>
</reference>
<protein>
    <submittedName>
        <fullName evidence="4">PPR repeat protein</fullName>
    </submittedName>
</protein>
<dbReference type="EMBL" id="CM000786">
    <property type="protein sequence ID" value="AQK40326.1"/>
    <property type="molecule type" value="Genomic_DNA"/>
</dbReference>
<dbReference type="InterPro" id="IPR002885">
    <property type="entry name" value="PPR_rpt"/>
</dbReference>
<name>A0A1D6IWM9_MAIZE</name>
<dbReference type="STRING" id="4577.A0A1D6IWM9"/>
<gene>
    <name evidence="4" type="ORF">ZEAMMB73_Zm00001d023886</name>
</gene>
<evidence type="ECO:0000256" key="2">
    <source>
        <dbReference type="ARBA" id="ARBA00022946"/>
    </source>
</evidence>
<evidence type="ECO:0000313" key="4">
    <source>
        <dbReference type="EMBL" id="AQK40326.1"/>
    </source>
</evidence>
<evidence type="ECO:0000256" key="1">
    <source>
        <dbReference type="ARBA" id="ARBA00022737"/>
    </source>
</evidence>
<accession>A0A1D6IWM9</accession>
<dbReference type="Pfam" id="PF01535">
    <property type="entry name" value="PPR"/>
    <property type="match status" value="2"/>
</dbReference>
<dbReference type="InParanoid" id="A0A1D6IWM9"/>
<dbReference type="Gene3D" id="1.25.40.10">
    <property type="entry name" value="Tetratricopeptide repeat domain"/>
    <property type="match status" value="1"/>
</dbReference>
<sequence>MEEGRMEVSGKKLDFRPQQVGEGHTDVPGMRLEFRLGKLEVDHMKTVDIDTNDRDKGMVVDAQPKIVHGGVRLKHRSDDVVKKTHLTEGFTERLMGVLAVAEVVPALERLSRVDARGGNRFGTEGAHADEVLVLDREGDHHGGAGAVQAEQLVLGQVLKASTEEDGAHVREALQSALCQEGDANPHGRSQRHRMPIRDAISWNLMISGYATAMVSANAKIGDLDSARVLFDQMPDNNFVLWNAMIRGYNHNSRYNEALCTFQQMMLEGRFMPDEATSVSVVSACTQLGSVEYCNWISSYISKGNTHITVALGNALIVCKMWRCRKTVEVPLSLFSCIFTCALCSEHVSSMYIAMDKLTNISHNIVHATVPIVDVEVK</sequence>
<keyword evidence="1" id="KW-0677">Repeat</keyword>
<dbReference type="ExpressionAtlas" id="A0A1D6IWM9">
    <property type="expression patterns" value="baseline and differential"/>
</dbReference>
<dbReference type="SMR" id="A0A1D6IWM9"/>
<organism evidence="4">
    <name type="scientific">Zea mays</name>
    <name type="common">Maize</name>
    <dbReference type="NCBI Taxonomy" id="4577"/>
    <lineage>
        <taxon>Eukaryota</taxon>
        <taxon>Viridiplantae</taxon>
        <taxon>Streptophyta</taxon>
        <taxon>Embryophyta</taxon>
        <taxon>Tracheophyta</taxon>
        <taxon>Spermatophyta</taxon>
        <taxon>Magnoliopsida</taxon>
        <taxon>Liliopsida</taxon>
        <taxon>Poales</taxon>
        <taxon>Poaceae</taxon>
        <taxon>PACMAD clade</taxon>
        <taxon>Panicoideae</taxon>
        <taxon>Andropogonodae</taxon>
        <taxon>Andropogoneae</taxon>
        <taxon>Tripsacinae</taxon>
        <taxon>Zea</taxon>
    </lineage>
</organism>
<proteinExistence type="predicted"/>
<feature type="repeat" description="PPR" evidence="3">
    <location>
        <begin position="237"/>
        <end position="272"/>
    </location>
</feature>
<dbReference type="GO" id="GO:0003723">
    <property type="term" value="F:RNA binding"/>
    <property type="evidence" value="ECO:0007669"/>
    <property type="project" value="InterPro"/>
</dbReference>
<dbReference type="PANTHER" id="PTHR47926:SF531">
    <property type="entry name" value="TETRATRICOPEPTIDE REPEAT SUPERFAMILY PROTEIN"/>
    <property type="match status" value="1"/>
</dbReference>
<dbReference type="GO" id="GO:0009451">
    <property type="term" value="P:RNA modification"/>
    <property type="evidence" value="ECO:0007669"/>
    <property type="project" value="InterPro"/>
</dbReference>
<dbReference type="NCBIfam" id="TIGR00756">
    <property type="entry name" value="PPR"/>
    <property type="match status" value="1"/>
</dbReference>
<keyword evidence="2" id="KW-0809">Transit peptide</keyword>
<dbReference type="PANTHER" id="PTHR47926">
    <property type="entry name" value="PENTATRICOPEPTIDE REPEAT-CONTAINING PROTEIN"/>
    <property type="match status" value="1"/>
</dbReference>
<dbReference type="InterPro" id="IPR011990">
    <property type="entry name" value="TPR-like_helical_dom_sf"/>
</dbReference>
<dbReference type="InterPro" id="IPR046960">
    <property type="entry name" value="PPR_At4g14850-like_plant"/>
</dbReference>
<evidence type="ECO:0000256" key="3">
    <source>
        <dbReference type="PROSITE-ProRule" id="PRU00708"/>
    </source>
</evidence>
<dbReference type="AlphaFoldDB" id="A0A1D6IWM9"/>
<dbReference type="PROSITE" id="PS51375">
    <property type="entry name" value="PPR"/>
    <property type="match status" value="1"/>
</dbReference>